<dbReference type="EMBL" id="HACG01031612">
    <property type="protein sequence ID" value="CEK78477.1"/>
    <property type="molecule type" value="Transcribed_RNA"/>
</dbReference>
<name>A0A0B7ACX3_9EUPU</name>
<reference evidence="1" key="1">
    <citation type="submission" date="2014-12" db="EMBL/GenBank/DDBJ databases">
        <title>Insight into the proteome of Arion vulgaris.</title>
        <authorList>
            <person name="Aradska J."/>
            <person name="Bulat T."/>
            <person name="Smidak R."/>
            <person name="Sarate P."/>
            <person name="Gangsoo J."/>
            <person name="Sialana F."/>
            <person name="Bilban M."/>
            <person name="Lubec G."/>
        </authorList>
    </citation>
    <scope>NUCLEOTIDE SEQUENCE</scope>
    <source>
        <tissue evidence="1">Skin</tissue>
    </source>
</reference>
<accession>A0A0B7ACX3</accession>
<evidence type="ECO:0000313" key="1">
    <source>
        <dbReference type="EMBL" id="CEK78477.1"/>
    </source>
</evidence>
<protein>
    <submittedName>
        <fullName evidence="1">Uncharacterized protein</fullName>
    </submittedName>
</protein>
<organism evidence="1">
    <name type="scientific">Arion vulgaris</name>
    <dbReference type="NCBI Taxonomy" id="1028688"/>
    <lineage>
        <taxon>Eukaryota</taxon>
        <taxon>Metazoa</taxon>
        <taxon>Spiralia</taxon>
        <taxon>Lophotrochozoa</taxon>
        <taxon>Mollusca</taxon>
        <taxon>Gastropoda</taxon>
        <taxon>Heterobranchia</taxon>
        <taxon>Euthyneura</taxon>
        <taxon>Panpulmonata</taxon>
        <taxon>Eupulmonata</taxon>
        <taxon>Stylommatophora</taxon>
        <taxon>Helicina</taxon>
        <taxon>Arionoidea</taxon>
        <taxon>Arionidae</taxon>
        <taxon>Arion</taxon>
    </lineage>
</organism>
<dbReference type="AlphaFoldDB" id="A0A0B7ACX3"/>
<proteinExistence type="predicted"/>
<sequence>MLNKMFCVTDSSKLSKMARVTHNIVCPMKNITLLTTCLKSSQTLASSPGLLHRHVQGFFNIMLST</sequence>
<gene>
    <name evidence="1" type="primary">ORF110409</name>
</gene>